<organism evidence="1 2">
    <name type="scientific">Sphingomonas floccifaciens</name>
    <dbReference type="NCBI Taxonomy" id="1844115"/>
    <lineage>
        <taxon>Bacteria</taxon>
        <taxon>Pseudomonadati</taxon>
        <taxon>Pseudomonadota</taxon>
        <taxon>Alphaproteobacteria</taxon>
        <taxon>Sphingomonadales</taxon>
        <taxon>Sphingomonadaceae</taxon>
        <taxon>Sphingomonas</taxon>
    </lineage>
</organism>
<sequence>MSMLLVIAFACLACRIAPRLLAELVATIVGMVLVRAGRRARRRLLECACPVGAAGWDRTPTRAERRALRRGLKAALDMTVFTSLLPHVAVRAHKLAAF</sequence>
<evidence type="ECO:0000313" key="1">
    <source>
        <dbReference type="EMBL" id="MFD1789559.1"/>
    </source>
</evidence>
<evidence type="ECO:0000313" key="2">
    <source>
        <dbReference type="Proteomes" id="UP001597283"/>
    </source>
</evidence>
<reference evidence="2" key="1">
    <citation type="journal article" date="2019" name="Int. J. Syst. Evol. Microbiol.">
        <title>The Global Catalogue of Microorganisms (GCM) 10K type strain sequencing project: providing services to taxonomists for standard genome sequencing and annotation.</title>
        <authorList>
            <consortium name="The Broad Institute Genomics Platform"/>
            <consortium name="The Broad Institute Genome Sequencing Center for Infectious Disease"/>
            <person name="Wu L."/>
            <person name="Ma J."/>
        </authorList>
    </citation>
    <scope>NUCLEOTIDE SEQUENCE [LARGE SCALE GENOMIC DNA]</scope>
    <source>
        <strain evidence="2">Q85</strain>
    </source>
</reference>
<gene>
    <name evidence="1" type="ORF">ACFSC3_18555</name>
</gene>
<name>A0ABW4NHK2_9SPHN</name>
<proteinExistence type="predicted"/>
<comment type="caution">
    <text evidence="1">The sequence shown here is derived from an EMBL/GenBank/DDBJ whole genome shotgun (WGS) entry which is preliminary data.</text>
</comment>
<dbReference type="Proteomes" id="UP001597283">
    <property type="component" value="Unassembled WGS sequence"/>
</dbReference>
<dbReference type="EMBL" id="JBHUFC010000023">
    <property type="protein sequence ID" value="MFD1789559.1"/>
    <property type="molecule type" value="Genomic_DNA"/>
</dbReference>
<accession>A0ABW4NHK2</accession>
<protein>
    <submittedName>
        <fullName evidence="1">Uncharacterized protein</fullName>
    </submittedName>
</protein>
<dbReference type="RefSeq" id="WP_066487285.1">
    <property type="nucleotide sequence ID" value="NZ_JBHUFC010000023.1"/>
</dbReference>
<keyword evidence="2" id="KW-1185">Reference proteome</keyword>